<gene>
    <name evidence="2" type="ORF">PoB_000627700</name>
</gene>
<name>A0AAV3YAD1_9GAST</name>
<evidence type="ECO:0000256" key="1">
    <source>
        <dbReference type="SAM" id="MobiDB-lite"/>
    </source>
</evidence>
<dbReference type="AlphaFoldDB" id="A0AAV3YAD1"/>
<dbReference type="EMBL" id="BLXT01000740">
    <property type="protein sequence ID" value="GFN79771.1"/>
    <property type="molecule type" value="Genomic_DNA"/>
</dbReference>
<dbReference type="Proteomes" id="UP000735302">
    <property type="component" value="Unassembled WGS sequence"/>
</dbReference>
<sequence>MGNRRRNCAVASPDHLEENQDASSRNTVMMGNHITASINEGSHPRRQRSHHHQQAGPGSQYHTCNNSRCCHRHEGPHSTLQMSIQNCQREFPLAEPIPVSSPAFAPMSQRAPPNPGQPSAQRQHQCRHHQTFQQPRHNRNQSRARREQHYEVDTFLLWFLLNTLFYY</sequence>
<evidence type="ECO:0000313" key="3">
    <source>
        <dbReference type="Proteomes" id="UP000735302"/>
    </source>
</evidence>
<feature type="compositionally biased region" description="Basic residues" evidence="1">
    <location>
        <begin position="124"/>
        <end position="143"/>
    </location>
</feature>
<keyword evidence="3" id="KW-1185">Reference proteome</keyword>
<feature type="region of interest" description="Disordered" evidence="1">
    <location>
        <begin position="38"/>
        <end position="60"/>
    </location>
</feature>
<protein>
    <submittedName>
        <fullName evidence="2">Uncharacterized protein</fullName>
    </submittedName>
</protein>
<feature type="region of interest" description="Disordered" evidence="1">
    <location>
        <begin position="98"/>
        <end position="145"/>
    </location>
</feature>
<feature type="compositionally biased region" description="Basic residues" evidence="1">
    <location>
        <begin position="44"/>
        <end position="53"/>
    </location>
</feature>
<feature type="region of interest" description="Disordered" evidence="1">
    <location>
        <begin position="1"/>
        <end position="26"/>
    </location>
</feature>
<reference evidence="2 3" key="1">
    <citation type="journal article" date="2021" name="Elife">
        <title>Chloroplast acquisition without the gene transfer in kleptoplastic sea slugs, Plakobranchus ocellatus.</title>
        <authorList>
            <person name="Maeda T."/>
            <person name="Takahashi S."/>
            <person name="Yoshida T."/>
            <person name="Shimamura S."/>
            <person name="Takaki Y."/>
            <person name="Nagai Y."/>
            <person name="Toyoda A."/>
            <person name="Suzuki Y."/>
            <person name="Arimoto A."/>
            <person name="Ishii H."/>
            <person name="Satoh N."/>
            <person name="Nishiyama T."/>
            <person name="Hasebe M."/>
            <person name="Maruyama T."/>
            <person name="Minagawa J."/>
            <person name="Obokata J."/>
            <person name="Shigenobu S."/>
        </authorList>
    </citation>
    <scope>NUCLEOTIDE SEQUENCE [LARGE SCALE GENOMIC DNA]</scope>
</reference>
<proteinExistence type="predicted"/>
<organism evidence="2 3">
    <name type="scientific">Plakobranchus ocellatus</name>
    <dbReference type="NCBI Taxonomy" id="259542"/>
    <lineage>
        <taxon>Eukaryota</taxon>
        <taxon>Metazoa</taxon>
        <taxon>Spiralia</taxon>
        <taxon>Lophotrochozoa</taxon>
        <taxon>Mollusca</taxon>
        <taxon>Gastropoda</taxon>
        <taxon>Heterobranchia</taxon>
        <taxon>Euthyneura</taxon>
        <taxon>Panpulmonata</taxon>
        <taxon>Sacoglossa</taxon>
        <taxon>Placobranchoidea</taxon>
        <taxon>Plakobranchidae</taxon>
        <taxon>Plakobranchus</taxon>
    </lineage>
</organism>
<accession>A0AAV3YAD1</accession>
<comment type="caution">
    <text evidence="2">The sequence shown here is derived from an EMBL/GenBank/DDBJ whole genome shotgun (WGS) entry which is preliminary data.</text>
</comment>
<evidence type="ECO:0000313" key="2">
    <source>
        <dbReference type="EMBL" id="GFN79771.1"/>
    </source>
</evidence>